<evidence type="ECO:0000256" key="4">
    <source>
        <dbReference type="ARBA" id="ARBA00022781"/>
    </source>
</evidence>
<evidence type="ECO:0000313" key="15">
    <source>
        <dbReference type="EMBL" id="PHZ85639.1"/>
    </source>
</evidence>
<proteinExistence type="inferred from homology"/>
<feature type="coiled-coil region" evidence="14">
    <location>
        <begin position="59"/>
        <end position="122"/>
    </location>
</feature>
<evidence type="ECO:0000256" key="6">
    <source>
        <dbReference type="ARBA" id="ARBA00023065"/>
    </source>
</evidence>
<comment type="similarity">
    <text evidence="12 13">Belongs to the ATPase B chain family.</text>
</comment>
<protein>
    <recommendedName>
        <fullName evidence="12">ATP synthase subunit b</fullName>
    </recommendedName>
    <alternativeName>
        <fullName evidence="12">ATP synthase F(0) sector subunit b</fullName>
    </alternativeName>
    <alternativeName>
        <fullName evidence="12">ATPase subunit I</fullName>
    </alternativeName>
    <alternativeName>
        <fullName evidence="12">F-type ATPase subunit b</fullName>
        <shortName evidence="12">F-ATPase subunit b</shortName>
    </alternativeName>
</protein>
<evidence type="ECO:0000313" key="16">
    <source>
        <dbReference type="Proteomes" id="UP000229730"/>
    </source>
</evidence>
<evidence type="ECO:0000256" key="12">
    <source>
        <dbReference type="HAMAP-Rule" id="MF_01398"/>
    </source>
</evidence>
<gene>
    <name evidence="12" type="primary">atpF</name>
    <name evidence="15" type="ORF">CRD36_02835</name>
</gene>
<sequence>MADQSHAAETVAETGHAEVAHHGYDHFYQDPSFWVGTAIIVFFLLIIWKKIPGMVGKMLDEKSEEIAAQLDNAQTLREEASSLLAKYQREQRDAEKTAAKLLAQAEAEVELLAGEAKVHIDEMISRRTKLAEQKIAQAEANALKEIQQVAVSVAGAAARELIADNMKKADRDALIKSDIEKLDSQLH</sequence>
<keyword evidence="5 12" id="KW-1133">Transmembrane helix</keyword>
<evidence type="ECO:0000256" key="1">
    <source>
        <dbReference type="ARBA" id="ARBA00022448"/>
    </source>
</evidence>
<evidence type="ECO:0000256" key="9">
    <source>
        <dbReference type="ARBA" id="ARBA00025198"/>
    </source>
</evidence>
<evidence type="ECO:0000256" key="5">
    <source>
        <dbReference type="ARBA" id="ARBA00022989"/>
    </source>
</evidence>
<dbReference type="OrthoDB" id="8479836at2"/>
<keyword evidence="16" id="KW-1185">Reference proteome</keyword>
<dbReference type="InterPro" id="IPR002146">
    <property type="entry name" value="ATP_synth_b/b'su_bac/chlpt"/>
</dbReference>
<dbReference type="GO" id="GO:0045259">
    <property type="term" value="C:proton-transporting ATP synthase complex"/>
    <property type="evidence" value="ECO:0007669"/>
    <property type="project" value="UniProtKB-KW"/>
</dbReference>
<comment type="function">
    <text evidence="10">Component of the F(0) channel, it forms part of the peripheral stalk, linking F(1) to F(0). The b'-subunit is a diverged and duplicated form of b found in plants and photosynthetic bacteria.</text>
</comment>
<feature type="transmembrane region" description="Helical" evidence="12">
    <location>
        <begin position="31"/>
        <end position="48"/>
    </location>
</feature>
<evidence type="ECO:0000256" key="10">
    <source>
        <dbReference type="ARBA" id="ARBA00025614"/>
    </source>
</evidence>
<comment type="subunit">
    <text evidence="12">F-type ATPases have 2 components, F(1) - the catalytic core - and F(0) - the membrane proton channel. F(1) has five subunits: alpha(3), beta(3), gamma(1), delta(1), epsilon(1). F(0) has three main subunits: a(1), b(2) and c(10-14). The alpha and beta chains form an alternating ring which encloses part of the gamma chain. F(1) is attached to F(0) by a central stalk formed by the gamma and epsilon chains, while a peripheral stalk is formed by the delta and b chains.</text>
</comment>
<dbReference type="Pfam" id="PF00430">
    <property type="entry name" value="ATP-synt_B"/>
    <property type="match status" value="1"/>
</dbReference>
<dbReference type="InParanoid" id="A0A2G4YTH3"/>
<dbReference type="AlphaFoldDB" id="A0A2G4YTH3"/>
<evidence type="ECO:0000256" key="13">
    <source>
        <dbReference type="RuleBase" id="RU003848"/>
    </source>
</evidence>
<keyword evidence="3 12" id="KW-0812">Transmembrane</keyword>
<dbReference type="HAMAP" id="MF_01398">
    <property type="entry name" value="ATP_synth_b_bprime"/>
    <property type="match status" value="1"/>
</dbReference>
<keyword evidence="14" id="KW-0175">Coiled coil</keyword>
<keyword evidence="6 12" id="KW-0406">Ion transport</keyword>
<keyword evidence="2 12" id="KW-0138">CF(0)</keyword>
<evidence type="ECO:0000256" key="14">
    <source>
        <dbReference type="SAM" id="Coils"/>
    </source>
</evidence>
<dbReference type="GO" id="GO:0005886">
    <property type="term" value="C:plasma membrane"/>
    <property type="evidence" value="ECO:0007669"/>
    <property type="project" value="UniProtKB-SubCell"/>
</dbReference>
<keyword evidence="7 12" id="KW-0472">Membrane</keyword>
<dbReference type="GO" id="GO:0012505">
    <property type="term" value="C:endomembrane system"/>
    <property type="evidence" value="ECO:0007669"/>
    <property type="project" value="UniProtKB-SubCell"/>
</dbReference>
<dbReference type="EMBL" id="PDEM01000009">
    <property type="protein sequence ID" value="PHZ85639.1"/>
    <property type="molecule type" value="Genomic_DNA"/>
</dbReference>
<organism evidence="15 16">
    <name type="scientific">Paremcibacter congregatus</name>
    <dbReference type="NCBI Taxonomy" id="2043170"/>
    <lineage>
        <taxon>Bacteria</taxon>
        <taxon>Pseudomonadati</taxon>
        <taxon>Pseudomonadota</taxon>
        <taxon>Alphaproteobacteria</taxon>
        <taxon>Emcibacterales</taxon>
        <taxon>Emcibacteraceae</taxon>
        <taxon>Paremcibacter</taxon>
    </lineage>
</organism>
<name>A0A2G4YTH3_9PROT</name>
<evidence type="ECO:0000256" key="11">
    <source>
        <dbReference type="ARBA" id="ARBA00037847"/>
    </source>
</evidence>
<evidence type="ECO:0000256" key="2">
    <source>
        <dbReference type="ARBA" id="ARBA00022547"/>
    </source>
</evidence>
<dbReference type="Proteomes" id="UP000229730">
    <property type="component" value="Unassembled WGS sequence"/>
</dbReference>
<evidence type="ECO:0000256" key="7">
    <source>
        <dbReference type="ARBA" id="ARBA00023136"/>
    </source>
</evidence>
<keyword evidence="8 12" id="KW-0066">ATP synthesis</keyword>
<dbReference type="GO" id="GO:0046933">
    <property type="term" value="F:proton-transporting ATP synthase activity, rotational mechanism"/>
    <property type="evidence" value="ECO:0007669"/>
    <property type="project" value="UniProtKB-UniRule"/>
</dbReference>
<comment type="function">
    <text evidence="9 12">F(1)F(0) ATP synthase produces ATP from ADP in the presence of a proton or sodium gradient. F-type ATPases consist of two structural domains, F(1) containing the extramembraneous catalytic core and F(0) containing the membrane proton channel, linked together by a central stalk and a peripheral stalk. During catalysis, ATP synthesis in the catalytic domain of F(1) is coupled via a rotary mechanism of the central stalk subunits to proton translocation.</text>
</comment>
<reference evidence="15 16" key="1">
    <citation type="submission" date="2017-10" db="EMBL/GenBank/DDBJ databases">
        <title>Frigbacter circumglobatus gen. nov. sp. nov., isolated from sediment cultured in situ.</title>
        <authorList>
            <person name="Zhao Z."/>
        </authorList>
    </citation>
    <scope>NUCLEOTIDE SEQUENCE [LARGE SCALE GENOMIC DNA]</scope>
    <source>
        <strain evidence="15 16">ZYL</strain>
    </source>
</reference>
<keyword evidence="4 12" id="KW-0375">Hydrogen ion transport</keyword>
<keyword evidence="12" id="KW-1003">Cell membrane</keyword>
<keyword evidence="1 12" id="KW-0813">Transport</keyword>
<comment type="caution">
    <text evidence="15">The sequence shown here is derived from an EMBL/GenBank/DDBJ whole genome shotgun (WGS) entry which is preliminary data.</text>
</comment>
<comment type="subcellular location">
    <subcellularLocation>
        <location evidence="12">Cell membrane</location>
        <topology evidence="12">Single-pass membrane protein</topology>
    </subcellularLocation>
    <subcellularLocation>
        <location evidence="11">Endomembrane system</location>
        <topology evidence="11">Single-pass membrane protein</topology>
    </subcellularLocation>
</comment>
<dbReference type="GO" id="GO:0016787">
    <property type="term" value="F:hydrolase activity"/>
    <property type="evidence" value="ECO:0007669"/>
    <property type="project" value="UniProtKB-KW"/>
</dbReference>
<dbReference type="CDD" id="cd06503">
    <property type="entry name" value="ATP-synt_Fo_b"/>
    <property type="match status" value="1"/>
</dbReference>
<keyword evidence="15" id="KW-0378">Hydrolase</keyword>
<dbReference type="RefSeq" id="WP_099471223.1">
    <property type="nucleotide sequence ID" value="NZ_CAXBMK010000004.1"/>
</dbReference>
<accession>A0A2G4YTH3</accession>
<evidence type="ECO:0000256" key="3">
    <source>
        <dbReference type="ARBA" id="ARBA00022692"/>
    </source>
</evidence>
<evidence type="ECO:0000256" key="8">
    <source>
        <dbReference type="ARBA" id="ARBA00023310"/>
    </source>
</evidence>